<dbReference type="InterPro" id="IPR051164">
    <property type="entry name" value="NmrA-like_oxidored"/>
</dbReference>
<keyword evidence="3" id="KW-1185">Reference proteome</keyword>
<dbReference type="Gene3D" id="3.40.50.720">
    <property type="entry name" value="NAD(P)-binding Rossmann-like Domain"/>
    <property type="match status" value="1"/>
</dbReference>
<dbReference type="EMBL" id="ML735732">
    <property type="protein sequence ID" value="KAE8417943.1"/>
    <property type="molecule type" value="Genomic_DNA"/>
</dbReference>
<protein>
    <submittedName>
        <fullName evidence="2">NmrA-like family protein</fullName>
    </submittedName>
</protein>
<evidence type="ECO:0000313" key="2">
    <source>
        <dbReference type="EMBL" id="KAE8417943.1"/>
    </source>
</evidence>
<proteinExistence type="predicted"/>
<evidence type="ECO:0000256" key="1">
    <source>
        <dbReference type="ARBA" id="ARBA00022857"/>
    </source>
</evidence>
<dbReference type="PANTHER" id="PTHR42748">
    <property type="entry name" value="NITROGEN METABOLITE REPRESSION PROTEIN NMRA FAMILY MEMBER"/>
    <property type="match status" value="1"/>
</dbReference>
<keyword evidence="1" id="KW-0521">NADP</keyword>
<dbReference type="SUPFAM" id="SSF51735">
    <property type="entry name" value="NAD(P)-binding Rossmann-fold domains"/>
    <property type="match status" value="1"/>
</dbReference>
<evidence type="ECO:0000313" key="3">
    <source>
        <dbReference type="Proteomes" id="UP000325395"/>
    </source>
</evidence>
<accession>A0ABQ6WLI4</accession>
<dbReference type="Proteomes" id="UP000325395">
    <property type="component" value="Unassembled WGS sequence"/>
</dbReference>
<gene>
    <name evidence="2" type="ORF">BDV36DRAFT_295707</name>
</gene>
<dbReference type="PANTHER" id="PTHR42748:SF31">
    <property type="entry name" value="NMRA-LIKE DOMAIN-CONTAINING PROTEIN-RELATED"/>
    <property type="match status" value="1"/>
</dbReference>
<organism evidence="2 3">
    <name type="scientific">Aspergillus pseudocaelatus</name>
    <dbReference type="NCBI Taxonomy" id="1825620"/>
    <lineage>
        <taxon>Eukaryota</taxon>
        <taxon>Fungi</taxon>
        <taxon>Dikarya</taxon>
        <taxon>Ascomycota</taxon>
        <taxon>Pezizomycotina</taxon>
        <taxon>Eurotiomycetes</taxon>
        <taxon>Eurotiomycetidae</taxon>
        <taxon>Eurotiales</taxon>
        <taxon>Aspergillaceae</taxon>
        <taxon>Aspergillus</taxon>
        <taxon>Aspergillus subgen. Circumdati</taxon>
    </lineage>
</organism>
<sequence>MAPTILIIGATGNTGRSLTETLPGLLQKSKALCNHQVIGLTRSMDSPVAKNLANVPGVQMMEKNWVDITVDWLKEHEVVRAYVACHNNPNQFAEESTFLVNALYAQLEYVVRISTTAANVRPDCKAYYPRSHWAIEALLSSPEFNSLMWTSLQPNLYLQWGLAPAVDFIKKYRESRVQGRLSFTISKDTPMGLIDSNEIGIFAAHLLAQENPARHNKAKYVLNGPEDLTGAQVVEMVEQRTGIKVKDVGYEELLALAQASYEKVYANTGESKNVIMTGRHALETLWEGKCRASTTSKEVLEIAAPKRTPTDVLRAMLGEE</sequence>
<dbReference type="InterPro" id="IPR036291">
    <property type="entry name" value="NAD(P)-bd_dom_sf"/>
</dbReference>
<reference evidence="2 3" key="1">
    <citation type="submission" date="2019-04" db="EMBL/GenBank/DDBJ databases">
        <authorList>
            <consortium name="DOE Joint Genome Institute"/>
            <person name="Mondo S."/>
            <person name="Kjaerbolling I."/>
            <person name="Vesth T."/>
            <person name="Frisvad J.C."/>
            <person name="Nybo J.L."/>
            <person name="Theobald S."/>
            <person name="Kildgaard S."/>
            <person name="Isbrandt T."/>
            <person name="Kuo A."/>
            <person name="Sato A."/>
            <person name="Lyhne E.K."/>
            <person name="Kogle M.E."/>
            <person name="Wiebenga A."/>
            <person name="Kun R.S."/>
            <person name="Lubbers R.J."/>
            <person name="Makela M.R."/>
            <person name="Barry K."/>
            <person name="Chovatia M."/>
            <person name="Clum A."/>
            <person name="Daum C."/>
            <person name="Haridas S."/>
            <person name="He G."/>
            <person name="LaButti K."/>
            <person name="Lipzen A."/>
            <person name="Riley R."/>
            <person name="Salamov A."/>
            <person name="Simmons B.A."/>
            <person name="Magnuson J.K."/>
            <person name="Henrissat B."/>
            <person name="Mortensen U.H."/>
            <person name="Larsen T.O."/>
            <person name="Devries R.P."/>
            <person name="Grigoriev I.V."/>
            <person name="Machida M."/>
            <person name="Baker S.E."/>
            <person name="Andersen M.R."/>
            <person name="Cantor M.N."/>
            <person name="Hua S.X."/>
        </authorList>
    </citation>
    <scope>NUCLEOTIDE SEQUENCE [LARGE SCALE GENOMIC DNA]</scope>
    <source>
        <strain evidence="2 3">CBS 117616</strain>
    </source>
</reference>
<name>A0ABQ6WLI4_9EURO</name>